<reference evidence="2" key="1">
    <citation type="journal article" date="2020" name="Stud. Mycol.">
        <title>101 Dothideomycetes genomes: a test case for predicting lifestyles and emergence of pathogens.</title>
        <authorList>
            <person name="Haridas S."/>
            <person name="Albert R."/>
            <person name="Binder M."/>
            <person name="Bloem J."/>
            <person name="Labutti K."/>
            <person name="Salamov A."/>
            <person name="Andreopoulos B."/>
            <person name="Baker S."/>
            <person name="Barry K."/>
            <person name="Bills G."/>
            <person name="Bluhm B."/>
            <person name="Cannon C."/>
            <person name="Castanera R."/>
            <person name="Culley D."/>
            <person name="Daum C."/>
            <person name="Ezra D."/>
            <person name="Gonzalez J."/>
            <person name="Henrissat B."/>
            <person name="Kuo A."/>
            <person name="Liang C."/>
            <person name="Lipzen A."/>
            <person name="Lutzoni F."/>
            <person name="Magnuson J."/>
            <person name="Mondo S."/>
            <person name="Nolan M."/>
            <person name="Ohm R."/>
            <person name="Pangilinan J."/>
            <person name="Park H.-J."/>
            <person name="Ramirez L."/>
            <person name="Alfaro M."/>
            <person name="Sun H."/>
            <person name="Tritt A."/>
            <person name="Yoshinaga Y."/>
            <person name="Zwiers L.-H."/>
            <person name="Turgeon B."/>
            <person name="Goodwin S."/>
            <person name="Spatafora J."/>
            <person name="Crous P."/>
            <person name="Grigoriev I."/>
        </authorList>
    </citation>
    <scope>NUCLEOTIDE SEQUENCE</scope>
    <source>
        <strain evidence="2">CBS 161.51</strain>
    </source>
</reference>
<evidence type="ECO:0000313" key="3">
    <source>
        <dbReference type="Proteomes" id="UP000800038"/>
    </source>
</evidence>
<protein>
    <submittedName>
        <fullName evidence="2">Uncharacterized protein</fullName>
    </submittedName>
</protein>
<evidence type="ECO:0000256" key="1">
    <source>
        <dbReference type="SAM" id="MobiDB-lite"/>
    </source>
</evidence>
<dbReference type="AlphaFoldDB" id="A0A6A5SSS4"/>
<name>A0A6A5SSS4_9PLEO</name>
<proteinExistence type="predicted"/>
<dbReference type="EMBL" id="ML976031">
    <property type="protein sequence ID" value="KAF1942870.1"/>
    <property type="molecule type" value="Genomic_DNA"/>
</dbReference>
<accession>A0A6A5SSS4</accession>
<keyword evidence="3" id="KW-1185">Reference proteome</keyword>
<feature type="compositionally biased region" description="Low complexity" evidence="1">
    <location>
        <begin position="84"/>
        <end position="103"/>
    </location>
</feature>
<organism evidence="2 3">
    <name type="scientific">Clathrospora elynae</name>
    <dbReference type="NCBI Taxonomy" id="706981"/>
    <lineage>
        <taxon>Eukaryota</taxon>
        <taxon>Fungi</taxon>
        <taxon>Dikarya</taxon>
        <taxon>Ascomycota</taxon>
        <taxon>Pezizomycotina</taxon>
        <taxon>Dothideomycetes</taxon>
        <taxon>Pleosporomycetidae</taxon>
        <taxon>Pleosporales</taxon>
        <taxon>Diademaceae</taxon>
        <taxon>Clathrospora</taxon>
    </lineage>
</organism>
<sequence length="109" mass="12183">MGSIPLHLELLNPARQRQLRKAIESPPRSASMCLAMSDPIQNQSPLFLLVQQLPQELQNQRVEIQSLRSGLDASRVSVHQLELRLSSVTPPSPSRSRLSNPPRFDGKPL</sequence>
<evidence type="ECO:0000313" key="2">
    <source>
        <dbReference type="EMBL" id="KAF1942870.1"/>
    </source>
</evidence>
<feature type="region of interest" description="Disordered" evidence="1">
    <location>
        <begin position="84"/>
        <end position="109"/>
    </location>
</feature>
<gene>
    <name evidence="2" type="ORF">EJ02DRAFT_453966</name>
</gene>
<dbReference type="Proteomes" id="UP000800038">
    <property type="component" value="Unassembled WGS sequence"/>
</dbReference>